<dbReference type="EMBL" id="LBIC01000001">
    <property type="protein sequence ID" value="KKW93448.1"/>
    <property type="molecule type" value="Genomic_DNA"/>
</dbReference>
<comment type="caution">
    <text evidence="1">The sequence shown here is derived from an EMBL/GenBank/DDBJ whole genome shotgun (WGS) entry which is preliminary data.</text>
</comment>
<proteinExistence type="predicted"/>
<organism evidence="1 2">
    <name type="scientific">Sphingobium chungbukense</name>
    <dbReference type="NCBI Taxonomy" id="56193"/>
    <lineage>
        <taxon>Bacteria</taxon>
        <taxon>Pseudomonadati</taxon>
        <taxon>Pseudomonadota</taxon>
        <taxon>Alphaproteobacteria</taxon>
        <taxon>Sphingomonadales</taxon>
        <taxon>Sphingomonadaceae</taxon>
        <taxon>Sphingobium</taxon>
    </lineage>
</organism>
<dbReference type="AlphaFoldDB" id="A0A0M3AU79"/>
<sequence>MPGTIMRWPINGPMTAHEIAARALAINGIELPDNKTLSAVAGSLAASLERRVGHGVTIIEGRPRRWQLTGKASDPVGGWRNGATTLLLGS</sequence>
<protein>
    <submittedName>
        <fullName evidence="1">Uncharacterized protein</fullName>
    </submittedName>
</protein>
<gene>
    <name evidence="1" type="ORF">YP76_01770</name>
</gene>
<evidence type="ECO:0000313" key="1">
    <source>
        <dbReference type="EMBL" id="KKW93448.1"/>
    </source>
</evidence>
<reference evidence="1 2" key="1">
    <citation type="submission" date="2015-04" db="EMBL/GenBank/DDBJ databases">
        <title>Genome sequence of aromatic hydrocarbons-degrading Sphingobium chungbukense DJ77.</title>
        <authorList>
            <person name="Kim Y.-C."/>
            <person name="Chae J.-C."/>
        </authorList>
    </citation>
    <scope>NUCLEOTIDE SEQUENCE [LARGE SCALE GENOMIC DNA]</scope>
    <source>
        <strain evidence="1 2">DJ77</strain>
    </source>
</reference>
<keyword evidence="2" id="KW-1185">Reference proteome</keyword>
<name>A0A0M3AU79_9SPHN</name>
<evidence type="ECO:0000313" key="2">
    <source>
        <dbReference type="Proteomes" id="UP000033874"/>
    </source>
</evidence>
<accession>A0A0M3AU79</accession>
<dbReference type="PATRIC" id="fig|56193.3.peg.364"/>
<dbReference type="Proteomes" id="UP000033874">
    <property type="component" value="Unassembled WGS sequence"/>
</dbReference>